<proteinExistence type="predicted"/>
<reference evidence="4" key="1">
    <citation type="submission" date="2016-05" db="EMBL/GenBank/DDBJ databases">
        <title>Comparative genomics of biotechnologically important yeasts.</title>
        <authorList>
            <consortium name="DOE Joint Genome Institute"/>
            <person name="Riley R."/>
            <person name="Haridas S."/>
            <person name="Wolfe K.H."/>
            <person name="Lopes M.R."/>
            <person name="Hittinger C.T."/>
            <person name="Goker M."/>
            <person name="Salamov A."/>
            <person name="Wisecaver J."/>
            <person name="Long T.M."/>
            <person name="Aerts A.L."/>
            <person name="Barry K."/>
            <person name="Choi C."/>
            <person name="Clum A."/>
            <person name="Coughlan A.Y."/>
            <person name="Deshpande S."/>
            <person name="Douglass A.P."/>
            <person name="Hanson S.J."/>
            <person name="Klenk H.-P."/>
            <person name="Labutti K."/>
            <person name="Lapidus A."/>
            <person name="Lindquist E."/>
            <person name="Lipzen A."/>
            <person name="Meier-Kolthoff J.P."/>
            <person name="Ohm R.A."/>
            <person name="Otillar R.P."/>
            <person name="Pangilinan J."/>
            <person name="Peng Y."/>
            <person name="Rokas A."/>
            <person name="Rosa C.A."/>
            <person name="Scheuner C."/>
            <person name="Sibirny A.A."/>
            <person name="Slot J.C."/>
            <person name="Stielow J.B."/>
            <person name="Sun H."/>
            <person name="Kurtzman C.P."/>
            <person name="Blackwell M."/>
            <person name="Grigoriev I.V."/>
            <person name="Jeffries T.W."/>
        </authorList>
    </citation>
    <scope>NUCLEOTIDE SEQUENCE [LARGE SCALE GENOMIC DNA]</scope>
    <source>
        <strain evidence="4">NRRL Y-17324</strain>
    </source>
</reference>
<dbReference type="STRING" id="984487.A0A1E4SJI7"/>
<accession>A0A1E4SJI7</accession>
<evidence type="ECO:0000313" key="3">
    <source>
        <dbReference type="EMBL" id="ODV79671.1"/>
    </source>
</evidence>
<dbReference type="EMBL" id="KV453911">
    <property type="protein sequence ID" value="ODV79671.1"/>
    <property type="molecule type" value="Genomic_DNA"/>
</dbReference>
<dbReference type="AlphaFoldDB" id="A0A1E4SJI7"/>
<keyword evidence="4" id="KW-1185">Reference proteome</keyword>
<gene>
    <name evidence="3" type="ORF">CANTADRAFT_89313</name>
</gene>
<feature type="domain" description="Hyaluronan/mRNA-binding protein" evidence="2">
    <location>
        <begin position="31"/>
        <end position="55"/>
    </location>
</feature>
<dbReference type="Proteomes" id="UP000094285">
    <property type="component" value="Unassembled WGS sequence"/>
</dbReference>
<dbReference type="InterPro" id="IPR006861">
    <property type="entry name" value="HABP4_PAIRBP1-bd"/>
</dbReference>
<dbReference type="GeneID" id="30985685"/>
<organism evidence="3 4">
    <name type="scientific">Suhomyces tanzawaensis NRRL Y-17324</name>
    <dbReference type="NCBI Taxonomy" id="984487"/>
    <lineage>
        <taxon>Eukaryota</taxon>
        <taxon>Fungi</taxon>
        <taxon>Dikarya</taxon>
        <taxon>Ascomycota</taxon>
        <taxon>Saccharomycotina</taxon>
        <taxon>Pichiomycetes</taxon>
        <taxon>Debaryomycetaceae</taxon>
        <taxon>Suhomyces</taxon>
    </lineage>
</organism>
<dbReference type="OrthoDB" id="2122308at2759"/>
<dbReference type="Pfam" id="PF04774">
    <property type="entry name" value="HABP4_PAI-RBP1"/>
    <property type="match status" value="1"/>
</dbReference>
<evidence type="ECO:0000313" key="4">
    <source>
        <dbReference type="Proteomes" id="UP000094285"/>
    </source>
</evidence>
<name>A0A1E4SJI7_9ASCO</name>
<feature type="region of interest" description="Disordered" evidence="1">
    <location>
        <begin position="1"/>
        <end position="73"/>
    </location>
</feature>
<sequence length="73" mass="8438">MTRTNKWTVHERKSQPKWFTHHGPINSDPTKVKKGGAGKNNWGTPGDELDSDDYNFFGASKRRNSNHMENEEH</sequence>
<protein>
    <recommendedName>
        <fullName evidence="2">Hyaluronan/mRNA-binding protein domain-containing protein</fullName>
    </recommendedName>
</protein>
<dbReference type="RefSeq" id="XP_020064793.1">
    <property type="nucleotide sequence ID" value="XM_020211549.1"/>
</dbReference>
<evidence type="ECO:0000256" key="1">
    <source>
        <dbReference type="SAM" id="MobiDB-lite"/>
    </source>
</evidence>
<evidence type="ECO:0000259" key="2">
    <source>
        <dbReference type="Pfam" id="PF04774"/>
    </source>
</evidence>